<name>A0A2A2TI85_9CYAN</name>
<dbReference type="InterPro" id="IPR018060">
    <property type="entry name" value="HTH_AraC"/>
</dbReference>
<evidence type="ECO:0000313" key="5">
    <source>
        <dbReference type="EMBL" id="PAX53442.1"/>
    </source>
</evidence>
<dbReference type="RefSeq" id="WP_095722268.1">
    <property type="nucleotide sequence ID" value="NZ_NTFS01000140.1"/>
</dbReference>
<dbReference type="PROSITE" id="PS01124">
    <property type="entry name" value="HTH_ARAC_FAMILY_2"/>
    <property type="match status" value="1"/>
</dbReference>
<keyword evidence="1" id="KW-0805">Transcription regulation</keyword>
<evidence type="ECO:0000256" key="2">
    <source>
        <dbReference type="ARBA" id="ARBA00023125"/>
    </source>
</evidence>
<evidence type="ECO:0000313" key="6">
    <source>
        <dbReference type="Proteomes" id="UP000218238"/>
    </source>
</evidence>
<evidence type="ECO:0000256" key="1">
    <source>
        <dbReference type="ARBA" id="ARBA00023015"/>
    </source>
</evidence>
<dbReference type="InterPro" id="IPR009057">
    <property type="entry name" value="Homeodomain-like_sf"/>
</dbReference>
<dbReference type="GO" id="GO:0003700">
    <property type="term" value="F:DNA-binding transcription factor activity"/>
    <property type="evidence" value="ECO:0007669"/>
    <property type="project" value="InterPro"/>
</dbReference>
<organism evidence="5 6">
    <name type="scientific">Brunnivagina elsteri CCALA 953</name>
    <dbReference type="NCBI Taxonomy" id="987040"/>
    <lineage>
        <taxon>Bacteria</taxon>
        <taxon>Bacillati</taxon>
        <taxon>Cyanobacteriota</taxon>
        <taxon>Cyanophyceae</taxon>
        <taxon>Nostocales</taxon>
        <taxon>Calotrichaceae</taxon>
        <taxon>Brunnivagina</taxon>
    </lineage>
</organism>
<evidence type="ECO:0000256" key="3">
    <source>
        <dbReference type="ARBA" id="ARBA00023163"/>
    </source>
</evidence>
<protein>
    <submittedName>
        <fullName evidence="5">AraC family transcriptional regulator</fullName>
    </submittedName>
</protein>
<dbReference type="InterPro" id="IPR018062">
    <property type="entry name" value="HTH_AraC-typ_CS"/>
</dbReference>
<dbReference type="SMART" id="SM00342">
    <property type="entry name" value="HTH_ARAC"/>
    <property type="match status" value="1"/>
</dbReference>
<dbReference type="Pfam" id="PF12833">
    <property type="entry name" value="HTH_18"/>
    <property type="match status" value="1"/>
</dbReference>
<dbReference type="EMBL" id="NTFS01000140">
    <property type="protein sequence ID" value="PAX53442.1"/>
    <property type="molecule type" value="Genomic_DNA"/>
</dbReference>
<dbReference type="PROSITE" id="PS00041">
    <property type="entry name" value="HTH_ARAC_FAMILY_1"/>
    <property type="match status" value="1"/>
</dbReference>
<dbReference type="AlphaFoldDB" id="A0A2A2TI85"/>
<keyword evidence="3" id="KW-0804">Transcription</keyword>
<accession>A0A2A2TI85</accession>
<dbReference type="Gene3D" id="1.10.10.60">
    <property type="entry name" value="Homeodomain-like"/>
    <property type="match status" value="2"/>
</dbReference>
<comment type="caution">
    <text evidence="5">The sequence shown here is derived from an EMBL/GenBank/DDBJ whole genome shotgun (WGS) entry which is preliminary data.</text>
</comment>
<sequence length="308" mass="34611">MTKERSLTANLKEAESFLKIFPRSPVQVSNPSAWQGIFLAHHRQPAWEMPENRLSQHILSINLGSASKIERVIDGRLQREQFLPGNIAVYPANIDYILRWERESEFLLLGIEPTLLTQIANEVLGKDTIELLPLLSTPDPLIHSMALALKAELEFSQIGGRLYVENIAQTLALHLLRNYSVASQAVVPPTSHGLPKHKLQQATDYINDYLDRDLSLGDLAALVQMSPFYFARLFKQSTGLAPHQFVIRCRVERAKELLLHSSLGIADIAAEVGFANQSHLNRHFKRIVGVTPHVVISDRKNLPNTART</sequence>
<evidence type="ECO:0000259" key="4">
    <source>
        <dbReference type="PROSITE" id="PS01124"/>
    </source>
</evidence>
<reference evidence="5 6" key="1">
    <citation type="submission" date="2017-08" db="EMBL/GenBank/DDBJ databases">
        <title>Draft genome sequence of filamentous cyanobacterium Calothrix elsteri CCALA 953.</title>
        <authorList>
            <person name="Gagunashvili A.N."/>
            <person name="Elster J."/>
            <person name="Andresson O.S."/>
        </authorList>
    </citation>
    <scope>NUCLEOTIDE SEQUENCE [LARGE SCALE GENOMIC DNA]</scope>
    <source>
        <strain evidence="5 6">CCALA 953</strain>
    </source>
</reference>
<dbReference type="SUPFAM" id="SSF46689">
    <property type="entry name" value="Homeodomain-like"/>
    <property type="match status" value="2"/>
</dbReference>
<dbReference type="PANTHER" id="PTHR46796:SF6">
    <property type="entry name" value="ARAC SUBFAMILY"/>
    <property type="match status" value="1"/>
</dbReference>
<dbReference type="Proteomes" id="UP000218238">
    <property type="component" value="Unassembled WGS sequence"/>
</dbReference>
<dbReference type="OrthoDB" id="516605at2"/>
<dbReference type="InterPro" id="IPR050204">
    <property type="entry name" value="AraC_XylS_family_regulators"/>
</dbReference>
<proteinExistence type="predicted"/>
<dbReference type="PANTHER" id="PTHR46796">
    <property type="entry name" value="HTH-TYPE TRANSCRIPTIONAL ACTIVATOR RHAS-RELATED"/>
    <property type="match status" value="1"/>
</dbReference>
<dbReference type="GO" id="GO:0043565">
    <property type="term" value="F:sequence-specific DNA binding"/>
    <property type="evidence" value="ECO:0007669"/>
    <property type="project" value="InterPro"/>
</dbReference>
<gene>
    <name evidence="5" type="ORF">CK510_13925</name>
</gene>
<keyword evidence="2" id="KW-0238">DNA-binding</keyword>
<keyword evidence="6" id="KW-1185">Reference proteome</keyword>
<feature type="domain" description="HTH araC/xylS-type" evidence="4">
    <location>
        <begin position="200"/>
        <end position="298"/>
    </location>
</feature>